<evidence type="ECO:0000313" key="5">
    <source>
        <dbReference type="Proteomes" id="UP001291309"/>
    </source>
</evidence>
<name>A0ABU5GVV2_9BACT</name>
<keyword evidence="2" id="KW-0472">Membrane</keyword>
<accession>A0ABU5GVV2</accession>
<protein>
    <submittedName>
        <fullName evidence="4">BamA/TamA family outer membrane protein</fullName>
    </submittedName>
</protein>
<keyword evidence="5" id="KW-1185">Reference proteome</keyword>
<evidence type="ECO:0000256" key="1">
    <source>
        <dbReference type="ARBA" id="ARBA00004370"/>
    </source>
</evidence>
<dbReference type="InterPro" id="IPR000184">
    <property type="entry name" value="Bac_surfAg_D15"/>
</dbReference>
<reference evidence="4 5" key="1">
    <citation type="submission" date="2023-12" db="EMBL/GenBank/DDBJ databases">
        <title>the genome sequence of Hyalangium sp. s54d21.</title>
        <authorList>
            <person name="Zhang X."/>
        </authorList>
    </citation>
    <scope>NUCLEOTIDE SEQUENCE [LARGE SCALE GENOMIC DNA]</scope>
    <source>
        <strain evidence="5">s54d21</strain>
    </source>
</reference>
<dbReference type="Proteomes" id="UP001291309">
    <property type="component" value="Unassembled WGS sequence"/>
</dbReference>
<dbReference type="Pfam" id="PF01103">
    <property type="entry name" value="Omp85"/>
    <property type="match status" value="1"/>
</dbReference>
<evidence type="ECO:0000256" key="2">
    <source>
        <dbReference type="ARBA" id="ARBA00023136"/>
    </source>
</evidence>
<evidence type="ECO:0000313" key="4">
    <source>
        <dbReference type="EMBL" id="MDY7225323.1"/>
    </source>
</evidence>
<comment type="subcellular location">
    <subcellularLocation>
        <location evidence="1">Membrane</location>
    </subcellularLocation>
</comment>
<dbReference type="RefSeq" id="WP_321544034.1">
    <property type="nucleotide sequence ID" value="NZ_JAXIVS010000001.1"/>
</dbReference>
<proteinExistence type="predicted"/>
<feature type="domain" description="Bacterial surface antigen (D15)" evidence="3">
    <location>
        <begin position="180"/>
        <end position="346"/>
    </location>
</feature>
<dbReference type="Gene3D" id="2.40.160.50">
    <property type="entry name" value="membrane protein fhac: a member of the omp85/tpsb transporter family"/>
    <property type="match status" value="1"/>
</dbReference>
<evidence type="ECO:0000259" key="3">
    <source>
        <dbReference type="Pfam" id="PF01103"/>
    </source>
</evidence>
<comment type="caution">
    <text evidence="4">The sequence shown here is derived from an EMBL/GenBank/DDBJ whole genome shotgun (WGS) entry which is preliminary data.</text>
</comment>
<dbReference type="EMBL" id="JAXIVS010000001">
    <property type="protein sequence ID" value="MDY7225323.1"/>
    <property type="molecule type" value="Genomic_DNA"/>
</dbReference>
<gene>
    <name evidence="4" type="ORF">SYV04_02975</name>
</gene>
<sequence>MRGTIVTVLLLCATAWAEEQPPEGEAKDGGFSVVPFALPAYQPETSWLIGGAAALVHQPSEQSGLRESQLLLAGSASLRKQFSVILSSDVFALEDRLHLGGTLSAAKFPDQFFGMGNATSASGKEPYTPTYYELEFSPKWRLFPAFYVGPSGRLQVARMAGQAPGGMLDRGEVPGSRGGTTVQLGLSALWDTRDSTLYPRTGALVRAHLRTAQPALGSTTEFNLLRIDSRGYWTMPYAQHVLALHALLELRSGEPPFYDTGKLGSGEMMRGYFEGRFRDRQHLALQAEYRAPLFWRVGGVVFASVGNVGRSLDMELLSAPKPAAGAGLRLAPVKDVPVNIRLDVAYGSDLSFYLNVGEAF</sequence>
<organism evidence="4 5">
    <name type="scientific">Hyalangium rubrum</name>
    <dbReference type="NCBI Taxonomy" id="3103134"/>
    <lineage>
        <taxon>Bacteria</taxon>
        <taxon>Pseudomonadati</taxon>
        <taxon>Myxococcota</taxon>
        <taxon>Myxococcia</taxon>
        <taxon>Myxococcales</taxon>
        <taxon>Cystobacterineae</taxon>
        <taxon>Archangiaceae</taxon>
        <taxon>Hyalangium</taxon>
    </lineage>
</organism>